<proteinExistence type="predicted"/>
<keyword evidence="1" id="KW-0812">Transmembrane</keyword>
<feature type="transmembrane region" description="Helical" evidence="1">
    <location>
        <begin position="6"/>
        <end position="28"/>
    </location>
</feature>
<protein>
    <submittedName>
        <fullName evidence="2">Uncharacterized protein</fullName>
    </submittedName>
</protein>
<reference evidence="2" key="1">
    <citation type="submission" date="2018-02" db="EMBL/GenBank/DDBJ databases">
        <title>Rhizophora mucronata_Transcriptome.</title>
        <authorList>
            <person name="Meera S.P."/>
            <person name="Sreeshan A."/>
            <person name="Augustine A."/>
        </authorList>
    </citation>
    <scope>NUCLEOTIDE SEQUENCE</scope>
    <source>
        <tissue evidence="2">Leaf</tissue>
    </source>
</reference>
<keyword evidence="1" id="KW-1133">Transmembrane helix</keyword>
<accession>A0A2P2NU71</accession>
<evidence type="ECO:0000256" key="1">
    <source>
        <dbReference type="SAM" id="Phobius"/>
    </source>
</evidence>
<dbReference type="EMBL" id="GGEC01065506">
    <property type="protein sequence ID" value="MBX45990.1"/>
    <property type="molecule type" value="Transcribed_RNA"/>
</dbReference>
<evidence type="ECO:0000313" key="2">
    <source>
        <dbReference type="EMBL" id="MBX45990.1"/>
    </source>
</evidence>
<sequence>MLAALIAFVAVMLLLLIIIVIFMGYVYFWALGISFLQHYCQFEQAAKGCPLIVKMFMYSYNHGCCMLLLR</sequence>
<keyword evidence="1" id="KW-0472">Membrane</keyword>
<organism evidence="2">
    <name type="scientific">Rhizophora mucronata</name>
    <name type="common">Asiatic mangrove</name>
    <dbReference type="NCBI Taxonomy" id="61149"/>
    <lineage>
        <taxon>Eukaryota</taxon>
        <taxon>Viridiplantae</taxon>
        <taxon>Streptophyta</taxon>
        <taxon>Embryophyta</taxon>
        <taxon>Tracheophyta</taxon>
        <taxon>Spermatophyta</taxon>
        <taxon>Magnoliopsida</taxon>
        <taxon>eudicotyledons</taxon>
        <taxon>Gunneridae</taxon>
        <taxon>Pentapetalae</taxon>
        <taxon>rosids</taxon>
        <taxon>fabids</taxon>
        <taxon>Malpighiales</taxon>
        <taxon>Rhizophoraceae</taxon>
        <taxon>Rhizophora</taxon>
    </lineage>
</organism>
<name>A0A2P2NU71_RHIMU</name>
<dbReference type="AlphaFoldDB" id="A0A2P2NU71"/>